<dbReference type="InterPro" id="IPR002577">
    <property type="entry name" value="HTH_HxlR"/>
</dbReference>
<dbReference type="EMBL" id="JAGETZ010000004">
    <property type="protein sequence ID" value="MBO2009437.1"/>
    <property type="molecule type" value="Genomic_DNA"/>
</dbReference>
<accession>A0ABS3QDY6</accession>
<protein>
    <submittedName>
        <fullName evidence="5">Helix-turn-helix transcriptional regulator</fullName>
    </submittedName>
</protein>
<evidence type="ECO:0000259" key="4">
    <source>
        <dbReference type="PROSITE" id="PS51118"/>
    </source>
</evidence>
<organism evidence="5 6">
    <name type="scientific">Hymenobacter negativus</name>
    <dbReference type="NCBI Taxonomy" id="2795026"/>
    <lineage>
        <taxon>Bacteria</taxon>
        <taxon>Pseudomonadati</taxon>
        <taxon>Bacteroidota</taxon>
        <taxon>Cytophagia</taxon>
        <taxon>Cytophagales</taxon>
        <taxon>Hymenobacteraceae</taxon>
        <taxon>Hymenobacter</taxon>
    </lineage>
</organism>
<comment type="caution">
    <text evidence="5">The sequence shown here is derived from an EMBL/GenBank/DDBJ whole genome shotgun (WGS) entry which is preliminary data.</text>
</comment>
<dbReference type="RefSeq" id="WP_208175070.1">
    <property type="nucleotide sequence ID" value="NZ_JAGETZ010000004.1"/>
</dbReference>
<dbReference type="InterPro" id="IPR036390">
    <property type="entry name" value="WH_DNA-bd_sf"/>
</dbReference>
<evidence type="ECO:0000256" key="2">
    <source>
        <dbReference type="ARBA" id="ARBA00023125"/>
    </source>
</evidence>
<dbReference type="Proteomes" id="UP000664369">
    <property type="component" value="Unassembled WGS sequence"/>
</dbReference>
<name>A0ABS3QDY6_9BACT</name>
<dbReference type="Gene3D" id="1.10.10.10">
    <property type="entry name" value="Winged helix-like DNA-binding domain superfamily/Winged helix DNA-binding domain"/>
    <property type="match status" value="1"/>
</dbReference>
<gene>
    <name evidence="5" type="ORF">J4E00_10280</name>
</gene>
<keyword evidence="3" id="KW-0804">Transcription</keyword>
<dbReference type="PANTHER" id="PTHR33204:SF39">
    <property type="entry name" value="TRANSCRIPTIONAL REGULATORY PROTEIN"/>
    <property type="match status" value="1"/>
</dbReference>
<keyword evidence="1" id="KW-0805">Transcription regulation</keyword>
<evidence type="ECO:0000313" key="6">
    <source>
        <dbReference type="Proteomes" id="UP000664369"/>
    </source>
</evidence>
<dbReference type="Pfam" id="PF01638">
    <property type="entry name" value="HxlR"/>
    <property type="match status" value="1"/>
</dbReference>
<dbReference type="PROSITE" id="PS51118">
    <property type="entry name" value="HTH_HXLR"/>
    <property type="match status" value="1"/>
</dbReference>
<evidence type="ECO:0000313" key="5">
    <source>
        <dbReference type="EMBL" id="MBO2009437.1"/>
    </source>
</evidence>
<dbReference type="SUPFAM" id="SSF46785">
    <property type="entry name" value="Winged helix' DNA-binding domain"/>
    <property type="match status" value="1"/>
</dbReference>
<dbReference type="PANTHER" id="PTHR33204">
    <property type="entry name" value="TRANSCRIPTIONAL REGULATOR, MARR FAMILY"/>
    <property type="match status" value="1"/>
</dbReference>
<sequence>MEVTVVDAQTAEVRAAAKKIITVPPDSFALCPVRDILDRIGDKWSLLSILHLGSTESLRFNELRKRIDGISQRMLTVTLRGLEADGLVTRTVYAEVPPRVEYALTELGQSLLGAVIQLGNWAAVHAPAIAEARQRMTLAAA</sequence>
<reference evidence="5 6" key="1">
    <citation type="submission" date="2021-03" db="EMBL/GenBank/DDBJ databases">
        <authorList>
            <person name="Kim M.K."/>
        </authorList>
    </citation>
    <scope>NUCLEOTIDE SEQUENCE [LARGE SCALE GENOMIC DNA]</scope>
    <source>
        <strain evidence="5 6">BT442</strain>
    </source>
</reference>
<keyword evidence="2" id="KW-0238">DNA-binding</keyword>
<dbReference type="InterPro" id="IPR036388">
    <property type="entry name" value="WH-like_DNA-bd_sf"/>
</dbReference>
<evidence type="ECO:0000256" key="1">
    <source>
        <dbReference type="ARBA" id="ARBA00023015"/>
    </source>
</evidence>
<proteinExistence type="predicted"/>
<feature type="domain" description="HTH hxlR-type" evidence="4">
    <location>
        <begin position="31"/>
        <end position="130"/>
    </location>
</feature>
<keyword evidence="6" id="KW-1185">Reference proteome</keyword>
<evidence type="ECO:0000256" key="3">
    <source>
        <dbReference type="ARBA" id="ARBA00023163"/>
    </source>
</evidence>